<dbReference type="EMBL" id="BGPR01137686">
    <property type="protein sequence ID" value="GBN60491.1"/>
    <property type="molecule type" value="Genomic_DNA"/>
</dbReference>
<organism evidence="1 2">
    <name type="scientific">Araneus ventricosus</name>
    <name type="common">Orbweaver spider</name>
    <name type="synonym">Epeira ventricosa</name>
    <dbReference type="NCBI Taxonomy" id="182803"/>
    <lineage>
        <taxon>Eukaryota</taxon>
        <taxon>Metazoa</taxon>
        <taxon>Ecdysozoa</taxon>
        <taxon>Arthropoda</taxon>
        <taxon>Chelicerata</taxon>
        <taxon>Arachnida</taxon>
        <taxon>Araneae</taxon>
        <taxon>Araneomorphae</taxon>
        <taxon>Entelegynae</taxon>
        <taxon>Araneoidea</taxon>
        <taxon>Araneidae</taxon>
        <taxon>Araneus</taxon>
    </lineage>
</organism>
<evidence type="ECO:0000313" key="2">
    <source>
        <dbReference type="Proteomes" id="UP000499080"/>
    </source>
</evidence>
<evidence type="ECO:0000313" key="1">
    <source>
        <dbReference type="EMBL" id="GBN60491.1"/>
    </source>
</evidence>
<name>A0A4Y2QAU6_ARAVE</name>
<dbReference type="Proteomes" id="UP000499080">
    <property type="component" value="Unassembled WGS sequence"/>
</dbReference>
<proteinExistence type="predicted"/>
<comment type="caution">
    <text evidence="1">The sequence shown here is derived from an EMBL/GenBank/DDBJ whole genome shotgun (WGS) entry which is preliminary data.</text>
</comment>
<accession>A0A4Y2QAU6</accession>
<protein>
    <submittedName>
        <fullName evidence="1">Uncharacterized protein</fullName>
    </submittedName>
</protein>
<reference evidence="1 2" key="1">
    <citation type="journal article" date="2019" name="Sci. Rep.">
        <title>Orb-weaving spider Araneus ventricosus genome elucidates the spidroin gene catalogue.</title>
        <authorList>
            <person name="Kono N."/>
            <person name="Nakamura H."/>
            <person name="Ohtoshi R."/>
            <person name="Moran D.A.P."/>
            <person name="Shinohara A."/>
            <person name="Yoshida Y."/>
            <person name="Fujiwara M."/>
            <person name="Mori M."/>
            <person name="Tomita M."/>
            <person name="Arakawa K."/>
        </authorList>
    </citation>
    <scope>NUCLEOTIDE SEQUENCE [LARGE SCALE GENOMIC DNA]</scope>
</reference>
<dbReference type="AlphaFoldDB" id="A0A4Y2QAU6"/>
<gene>
    <name evidence="1" type="ORF">AVEN_114636_1</name>
</gene>
<sequence>MGLVYNGDSKQVNKIRERNGENRHMIMGSYKIKQEEKSFWGTQGPRHPCYKTVNPPGIREDPGYLRVRFRTHLRRGDFYNQGRNYRTAVLNVIDGSLGSCVEIVDSIVFIIDGIGLRRSFLSVNYQYSRGIRSEHIVGQQVGLVVSCLTADEYTTPGVLGCVQ</sequence>
<keyword evidence="2" id="KW-1185">Reference proteome</keyword>